<evidence type="ECO:0000313" key="2">
    <source>
        <dbReference type="EMBL" id="MEN5380756.1"/>
    </source>
</evidence>
<proteinExistence type="predicted"/>
<comment type="caution">
    <text evidence="2">The sequence shown here is derived from an EMBL/GenBank/DDBJ whole genome shotgun (WGS) entry which is preliminary data.</text>
</comment>
<dbReference type="Proteomes" id="UP001409291">
    <property type="component" value="Unassembled WGS sequence"/>
</dbReference>
<gene>
    <name evidence="2" type="ORF">ABE541_26070</name>
</gene>
<dbReference type="EMBL" id="JBDJNQ010000026">
    <property type="protein sequence ID" value="MEN5380756.1"/>
    <property type="molecule type" value="Genomic_DNA"/>
</dbReference>
<sequence length="183" mass="20969">MEDSVIEVFSPKNFNSLKKYQNLLCLIAFINLSIALVMEFPFSFESIKMMIQTISLTLFCICIFLFILISIILRISKRISYCYINSSVLYLKTDSCPEEISMDNISLNISLSNLADKDSYLDCGHFIEISTSEGKSQFPIKFNVSLLHVFPESNVNYIRKSPILMCETKKLLKNLLNLTWATS</sequence>
<keyword evidence="1" id="KW-0472">Membrane</keyword>
<dbReference type="RefSeq" id="WP_346583699.1">
    <property type="nucleotide sequence ID" value="NZ_JBDJLH010000013.1"/>
</dbReference>
<evidence type="ECO:0000256" key="1">
    <source>
        <dbReference type="SAM" id="Phobius"/>
    </source>
</evidence>
<accession>A0ABV0C1I1</accession>
<keyword evidence="3" id="KW-1185">Reference proteome</keyword>
<feature type="transmembrane region" description="Helical" evidence="1">
    <location>
        <begin position="54"/>
        <end position="73"/>
    </location>
</feature>
<evidence type="ECO:0000313" key="3">
    <source>
        <dbReference type="Proteomes" id="UP001409291"/>
    </source>
</evidence>
<protein>
    <submittedName>
        <fullName evidence="2">Uncharacterized protein</fullName>
    </submittedName>
</protein>
<name>A0ABV0C1I1_9SPHI</name>
<organism evidence="2 3">
    <name type="scientific">Sphingobacterium kitahiroshimense</name>
    <dbReference type="NCBI Taxonomy" id="470446"/>
    <lineage>
        <taxon>Bacteria</taxon>
        <taxon>Pseudomonadati</taxon>
        <taxon>Bacteroidota</taxon>
        <taxon>Sphingobacteriia</taxon>
        <taxon>Sphingobacteriales</taxon>
        <taxon>Sphingobacteriaceae</taxon>
        <taxon>Sphingobacterium</taxon>
    </lineage>
</organism>
<reference evidence="2 3" key="1">
    <citation type="submission" date="2024-04" db="EMBL/GenBank/DDBJ databases">
        <title>WGS of bacteria from Torrens River.</title>
        <authorList>
            <person name="Wyrsch E.R."/>
            <person name="Drigo B."/>
        </authorList>
    </citation>
    <scope>NUCLEOTIDE SEQUENCE [LARGE SCALE GENOMIC DNA]</scope>
    <source>
        <strain evidence="2 3">TWI391</strain>
    </source>
</reference>
<keyword evidence="1" id="KW-0812">Transmembrane</keyword>
<keyword evidence="1" id="KW-1133">Transmembrane helix</keyword>
<feature type="transmembrane region" description="Helical" evidence="1">
    <location>
        <begin position="20"/>
        <end position="42"/>
    </location>
</feature>